<dbReference type="EMBL" id="QJNS01000331">
    <property type="protein sequence ID" value="RYO79384.1"/>
    <property type="molecule type" value="Genomic_DNA"/>
</dbReference>
<keyword evidence="2" id="KW-0732">Signal</keyword>
<feature type="compositionally biased region" description="Basic and acidic residues" evidence="1">
    <location>
        <begin position="129"/>
        <end position="166"/>
    </location>
</feature>
<sequence length="447" mass="47543">MCAPKKLIGVCLIGLAVASPIVVPSAAAPQETDDGITEWPRFNPVDITPQIIPKPTSQPRDADSVFNHCGFPPLQPCWFPEDELRHRLDEVGRNLLPPKVTDEHKKPLVRPEGQVPHIIPPKIPHPPAGHHEDGKEDGSDPKAPGVKRDVAGAEAASLHDSEDHDGPVPTGPVTTPAGVAVARVTVTATVGTTTTVPTEESAVPVPAGPVTASTRVTVTASTRVTVTVSAPVTVTSTVPTTVSKWVPVIPVTTSTRVPVLPWTPVNIATSTGVNITTWTAVPTAITTTVPTTITVSVPTAISKWVPTTYSTWFPTASGTVSTLVEEASEWPGTYTNPHPKTTPPEVPKPSYKNKSSHTPTPVTKPTHRVNEPAHFSLPQNPEPVVAPGPKHAAQKDKEHDQHIDSDDSVQVWPLPSLQARDLQRLRHTETVVSYVTVTATVTDLACP</sequence>
<comment type="caution">
    <text evidence="3">The sequence shown here is derived from an EMBL/GenBank/DDBJ whole genome shotgun (WGS) entry which is preliminary data.</text>
</comment>
<organism evidence="3 4">
    <name type="scientific">Monosporascus cannonballus</name>
    <dbReference type="NCBI Taxonomy" id="155416"/>
    <lineage>
        <taxon>Eukaryota</taxon>
        <taxon>Fungi</taxon>
        <taxon>Dikarya</taxon>
        <taxon>Ascomycota</taxon>
        <taxon>Pezizomycotina</taxon>
        <taxon>Sordariomycetes</taxon>
        <taxon>Xylariomycetidae</taxon>
        <taxon>Xylariales</taxon>
        <taxon>Xylariales incertae sedis</taxon>
        <taxon>Monosporascus</taxon>
    </lineage>
</organism>
<feature type="region of interest" description="Disordered" evidence="1">
    <location>
        <begin position="330"/>
        <end position="406"/>
    </location>
</feature>
<name>A0ABY0H159_9PEZI</name>
<feature type="compositionally biased region" description="Pro residues" evidence="1">
    <location>
        <begin position="118"/>
        <end position="127"/>
    </location>
</feature>
<evidence type="ECO:0000313" key="4">
    <source>
        <dbReference type="Proteomes" id="UP000294003"/>
    </source>
</evidence>
<feature type="region of interest" description="Disordered" evidence="1">
    <location>
        <begin position="97"/>
        <end position="176"/>
    </location>
</feature>
<feature type="chain" id="PRO_5047310692" evidence="2">
    <location>
        <begin position="19"/>
        <end position="447"/>
    </location>
</feature>
<protein>
    <submittedName>
        <fullName evidence="3">Uncharacterized protein</fullName>
    </submittedName>
</protein>
<feature type="signal peptide" evidence="2">
    <location>
        <begin position="1"/>
        <end position="18"/>
    </location>
</feature>
<gene>
    <name evidence="3" type="ORF">DL762_008193</name>
</gene>
<keyword evidence="4" id="KW-1185">Reference proteome</keyword>
<evidence type="ECO:0000256" key="2">
    <source>
        <dbReference type="SAM" id="SignalP"/>
    </source>
</evidence>
<evidence type="ECO:0000256" key="1">
    <source>
        <dbReference type="SAM" id="MobiDB-lite"/>
    </source>
</evidence>
<feature type="compositionally biased region" description="Polar residues" evidence="1">
    <location>
        <begin position="352"/>
        <end position="363"/>
    </location>
</feature>
<accession>A0ABY0H159</accession>
<feature type="compositionally biased region" description="Basic and acidic residues" evidence="1">
    <location>
        <begin position="393"/>
        <end position="405"/>
    </location>
</feature>
<proteinExistence type="predicted"/>
<feature type="compositionally biased region" description="Low complexity" evidence="1">
    <location>
        <begin position="167"/>
        <end position="176"/>
    </location>
</feature>
<evidence type="ECO:0000313" key="3">
    <source>
        <dbReference type="EMBL" id="RYO79384.1"/>
    </source>
</evidence>
<dbReference type="Proteomes" id="UP000294003">
    <property type="component" value="Unassembled WGS sequence"/>
</dbReference>
<reference evidence="3 4" key="1">
    <citation type="submission" date="2018-06" db="EMBL/GenBank/DDBJ databases">
        <title>Complete Genomes of Monosporascus.</title>
        <authorList>
            <person name="Robinson A.J."/>
            <person name="Natvig D.O."/>
        </authorList>
    </citation>
    <scope>NUCLEOTIDE SEQUENCE [LARGE SCALE GENOMIC DNA]</scope>
    <source>
        <strain evidence="3 4">CBS 609.92</strain>
    </source>
</reference>